<dbReference type="Pfam" id="PF12857">
    <property type="entry name" value="TOBE_3"/>
    <property type="match status" value="1"/>
</dbReference>
<dbReference type="Pfam" id="PF00005">
    <property type="entry name" value="ABC_tran"/>
    <property type="match status" value="1"/>
</dbReference>
<dbReference type="PROSITE" id="PS00211">
    <property type="entry name" value="ABC_TRANSPORTER_1"/>
    <property type="match status" value="1"/>
</dbReference>
<dbReference type="InterPro" id="IPR003439">
    <property type="entry name" value="ABC_transporter-like_ATP-bd"/>
</dbReference>
<reference evidence="9" key="1">
    <citation type="journal article" date="2014" name="Int. J. Syst. Evol. Microbiol.">
        <title>Complete genome sequence of Corynebacterium casei LMG S-19264T (=DSM 44701T), isolated from a smear-ripened cheese.</title>
        <authorList>
            <consortium name="US DOE Joint Genome Institute (JGI-PGF)"/>
            <person name="Walter F."/>
            <person name="Albersmeier A."/>
            <person name="Kalinowski J."/>
            <person name="Ruckert C."/>
        </authorList>
    </citation>
    <scope>NUCLEOTIDE SEQUENCE</scope>
    <source>
        <strain evidence="9">JCM 14371</strain>
    </source>
</reference>
<evidence type="ECO:0000256" key="2">
    <source>
        <dbReference type="ARBA" id="ARBA00022475"/>
    </source>
</evidence>
<keyword evidence="4 9" id="KW-0067">ATP-binding</keyword>
<dbReference type="InterPro" id="IPR008995">
    <property type="entry name" value="Mo/tungstate-bd_C_term_dom"/>
</dbReference>
<evidence type="ECO:0000256" key="1">
    <source>
        <dbReference type="ARBA" id="ARBA00022448"/>
    </source>
</evidence>
<dbReference type="GO" id="GO:0043190">
    <property type="term" value="C:ATP-binding cassette (ABC) transporter complex"/>
    <property type="evidence" value="ECO:0007669"/>
    <property type="project" value="InterPro"/>
</dbReference>
<keyword evidence="7" id="KW-0472">Membrane</keyword>
<dbReference type="Gene3D" id="3.40.50.300">
    <property type="entry name" value="P-loop containing nucleotide triphosphate hydrolases"/>
    <property type="match status" value="1"/>
</dbReference>
<dbReference type="AlphaFoldDB" id="A0A917PMX1"/>
<keyword evidence="2" id="KW-1003">Cell membrane</keyword>
<dbReference type="EMBL" id="BMOE01000013">
    <property type="protein sequence ID" value="GGJ84671.1"/>
    <property type="molecule type" value="Genomic_DNA"/>
</dbReference>
<keyword evidence="5" id="KW-1278">Translocase</keyword>
<protein>
    <submittedName>
        <fullName evidence="9">Sulfate/thiosulfate import ATP-binding protein CysA</fullName>
    </submittedName>
</protein>
<gene>
    <name evidence="9" type="primary">cysA</name>
    <name evidence="9" type="ORF">GCM10008939_30690</name>
</gene>
<proteinExistence type="predicted"/>
<dbReference type="InterPro" id="IPR050093">
    <property type="entry name" value="ABC_SmlMolc_Importer"/>
</dbReference>
<accession>A0A917PMX1</accession>
<name>A0A917PMX1_9DEIO</name>
<comment type="caution">
    <text evidence="9">The sequence shown here is derived from an EMBL/GenBank/DDBJ whole genome shotgun (WGS) entry which is preliminary data.</text>
</comment>
<dbReference type="SUPFAM" id="SSF50331">
    <property type="entry name" value="MOP-like"/>
    <property type="match status" value="1"/>
</dbReference>
<dbReference type="GO" id="GO:0016887">
    <property type="term" value="F:ATP hydrolysis activity"/>
    <property type="evidence" value="ECO:0007669"/>
    <property type="project" value="InterPro"/>
</dbReference>
<dbReference type="Proteomes" id="UP000635726">
    <property type="component" value="Unassembled WGS sequence"/>
</dbReference>
<evidence type="ECO:0000256" key="7">
    <source>
        <dbReference type="ARBA" id="ARBA00023136"/>
    </source>
</evidence>
<evidence type="ECO:0000313" key="9">
    <source>
        <dbReference type="EMBL" id="GGJ84671.1"/>
    </source>
</evidence>
<dbReference type="GO" id="GO:0005524">
    <property type="term" value="F:ATP binding"/>
    <property type="evidence" value="ECO:0007669"/>
    <property type="project" value="UniProtKB-KW"/>
</dbReference>
<evidence type="ECO:0000259" key="8">
    <source>
        <dbReference type="PROSITE" id="PS50893"/>
    </source>
</evidence>
<dbReference type="InterPro" id="IPR024765">
    <property type="entry name" value="TOBE-like"/>
</dbReference>
<feature type="domain" description="ABC transporter" evidence="8">
    <location>
        <begin position="3"/>
        <end position="237"/>
    </location>
</feature>
<dbReference type="InterPro" id="IPR017871">
    <property type="entry name" value="ABC_transporter-like_CS"/>
</dbReference>
<dbReference type="NCBIfam" id="TIGR00968">
    <property type="entry name" value="3a0106s01"/>
    <property type="match status" value="1"/>
</dbReference>
<reference evidence="9" key="2">
    <citation type="submission" date="2020-09" db="EMBL/GenBank/DDBJ databases">
        <authorList>
            <person name="Sun Q."/>
            <person name="Ohkuma M."/>
        </authorList>
    </citation>
    <scope>NUCLEOTIDE SEQUENCE</scope>
    <source>
        <strain evidence="9">JCM 14371</strain>
    </source>
</reference>
<dbReference type="InterPro" id="IPR027417">
    <property type="entry name" value="P-loop_NTPase"/>
</dbReference>
<dbReference type="PROSITE" id="PS50893">
    <property type="entry name" value="ABC_TRANSPORTER_2"/>
    <property type="match status" value="1"/>
</dbReference>
<evidence type="ECO:0000256" key="6">
    <source>
        <dbReference type="ARBA" id="ARBA00023032"/>
    </source>
</evidence>
<sequence>MSIQATHISKRFGTFAALNDVSLNVPDGKLVALLGPSGSGKTTLLRVIAGLELPDSGQVSLAGQDVTNAGPGERGIGFVFQHYALFRHMTVAQNVAFGLSVKNRRERPDKATIQARAMELLKLVQLDWAAHRYPTQLSGGQRQRVALARALAVNPQVLLLDEPFGALDAAVRQELRDWLRDLHTDLHLTSVFVTHDQQEALEIADQVVVFNDGRIEQIGTPDEVYDHPATPFVYRFLGKTNVLHDDGRLEYARPHDIELSRDDHTDFRAGRIRHVHLVGSEARIEVQDAAGRVVSAEMPKALFRDLQVETGAQVYYRPRRVTHYPAP</sequence>
<dbReference type="PANTHER" id="PTHR42781">
    <property type="entry name" value="SPERMIDINE/PUTRESCINE IMPORT ATP-BINDING PROTEIN POTA"/>
    <property type="match status" value="1"/>
</dbReference>
<evidence type="ECO:0000256" key="3">
    <source>
        <dbReference type="ARBA" id="ARBA00022741"/>
    </source>
</evidence>
<dbReference type="FunFam" id="3.40.50.300:FF:000227">
    <property type="entry name" value="Sulfate/thiosulfate import ATP-binding protein CysA"/>
    <property type="match status" value="1"/>
</dbReference>
<dbReference type="RefSeq" id="WP_188964183.1">
    <property type="nucleotide sequence ID" value="NZ_BMOE01000013.1"/>
</dbReference>
<dbReference type="CDD" id="cd03296">
    <property type="entry name" value="ABC_CysA_sulfate_importer"/>
    <property type="match status" value="1"/>
</dbReference>
<dbReference type="InterPro" id="IPR005666">
    <property type="entry name" value="Sulph_transpt1"/>
</dbReference>
<keyword evidence="6" id="KW-0764">Sulfate transport</keyword>
<organism evidence="9 10">
    <name type="scientific">Deinococcus aquiradiocola</name>
    <dbReference type="NCBI Taxonomy" id="393059"/>
    <lineage>
        <taxon>Bacteria</taxon>
        <taxon>Thermotogati</taxon>
        <taxon>Deinococcota</taxon>
        <taxon>Deinococci</taxon>
        <taxon>Deinococcales</taxon>
        <taxon>Deinococcaceae</taxon>
        <taxon>Deinococcus</taxon>
    </lineage>
</organism>
<keyword evidence="1" id="KW-0813">Transport</keyword>
<keyword evidence="3" id="KW-0547">Nucleotide-binding</keyword>
<dbReference type="SUPFAM" id="SSF52540">
    <property type="entry name" value="P-loop containing nucleoside triphosphate hydrolases"/>
    <property type="match status" value="1"/>
</dbReference>
<evidence type="ECO:0000256" key="4">
    <source>
        <dbReference type="ARBA" id="ARBA00022840"/>
    </source>
</evidence>
<dbReference type="GO" id="GO:0015419">
    <property type="term" value="F:ABC-type sulfate transporter activity"/>
    <property type="evidence" value="ECO:0007669"/>
    <property type="project" value="InterPro"/>
</dbReference>
<dbReference type="SMART" id="SM00382">
    <property type="entry name" value="AAA"/>
    <property type="match status" value="1"/>
</dbReference>
<evidence type="ECO:0000256" key="5">
    <source>
        <dbReference type="ARBA" id="ARBA00022967"/>
    </source>
</evidence>
<dbReference type="InterPro" id="IPR003593">
    <property type="entry name" value="AAA+_ATPase"/>
</dbReference>
<dbReference type="PANTHER" id="PTHR42781:SF4">
    <property type="entry name" value="SPERMIDINE_PUTRESCINE IMPORT ATP-BINDING PROTEIN POTA"/>
    <property type="match status" value="1"/>
</dbReference>
<evidence type="ECO:0000313" key="10">
    <source>
        <dbReference type="Proteomes" id="UP000635726"/>
    </source>
</evidence>
<keyword evidence="10" id="KW-1185">Reference proteome</keyword>